<dbReference type="GO" id="GO:0004620">
    <property type="term" value="F:phospholipase activity"/>
    <property type="evidence" value="ECO:0007669"/>
    <property type="project" value="InterPro"/>
</dbReference>
<dbReference type="AlphaFoldDB" id="A0A7M7K0P6"/>
<evidence type="ECO:0000256" key="3">
    <source>
        <dbReference type="ARBA" id="ARBA00022801"/>
    </source>
</evidence>
<evidence type="ECO:0000313" key="9">
    <source>
        <dbReference type="Proteomes" id="UP000594260"/>
    </source>
</evidence>
<sequence length="556" mass="63585">MLTILGFVLVAAGLNQATIRTGHVTWDSTNGRFEFNGGRPIKETLATGTFDDSITETGWGFLEIHTNSLNGAYLDYHQAYAAGLLEARLTKDLIEKQWRNEYQDYCDRNAVYCEKLHLFLQTNLAYMLEMVEKYSFTVPYWHQVGLVLVQLAGIESGIRMEDYYVYVGENLTPNISNIMQMNLHGDLCDLEKKLGKLKEEAPGAKSSCSALIALTEGDRDLLAGHNTWTGYNAMLRIQKRFTFQYHKTFDSNESVPGNGAAFSSYPGRLISGDDFYVLSSGLVVTETTIENNNKHLYSYTTPRGTVPSWIRNIVANRLAASCEEWVELYAYNNSGTYNNQWMILNYNLFRSGEPLPEGAFYVLEQMPGYVQRRDMSWFLQKYRFWPSYNIAYFPDIFNISGQWDLVKKYGDWYTYDKTARALIFQRDHGKAVSVEGLRRLLRYNDYKNDPLSKCNCTPPYSAENTVAARGDLNPANGTYPFPALGHRPRGAIDVKVTNSTMVREFAMLIQCGPTNDQQPTFSWRQSDFNQVIRHEGQPDVFNFPPVLSRWMKPSFD</sequence>
<dbReference type="RefSeq" id="XP_022658600.1">
    <property type="nucleotide sequence ID" value="XM_022802865.1"/>
</dbReference>
<feature type="chain" id="PRO_5033964400" description="Phospholipase B-like" evidence="7">
    <location>
        <begin position="18"/>
        <end position="556"/>
    </location>
</feature>
<comment type="function">
    <text evidence="7">Putative phospholipase.</text>
</comment>
<dbReference type="EnsemblMetazoa" id="XM_022802864">
    <property type="protein sequence ID" value="XP_022658599"/>
    <property type="gene ID" value="LOC111249254"/>
</dbReference>
<keyword evidence="3 7" id="KW-0378">Hydrolase</keyword>
<comment type="similarity">
    <text evidence="1 7">Belongs to the phospholipase B-like family.</text>
</comment>
<accession>A0A7M7K0P6</accession>
<keyword evidence="4 7" id="KW-0442">Lipid degradation</keyword>
<dbReference type="FunCoup" id="A0A7M7K0P6">
    <property type="interactions" value="34"/>
</dbReference>
<proteinExistence type="inferred from homology"/>
<dbReference type="RefSeq" id="XP_022658599.1">
    <property type="nucleotide sequence ID" value="XM_022802864.1"/>
</dbReference>
<dbReference type="GeneID" id="111249254"/>
<evidence type="ECO:0000256" key="5">
    <source>
        <dbReference type="ARBA" id="ARBA00023098"/>
    </source>
</evidence>
<keyword evidence="6" id="KW-0325">Glycoprotein</keyword>
<evidence type="ECO:0000256" key="2">
    <source>
        <dbReference type="ARBA" id="ARBA00022729"/>
    </source>
</evidence>
<evidence type="ECO:0000313" key="8">
    <source>
        <dbReference type="EnsemblMetazoa" id="XP_022658599"/>
    </source>
</evidence>
<name>A0A7M7K0P6_VARDE</name>
<dbReference type="GO" id="GO:0009395">
    <property type="term" value="P:phospholipid catabolic process"/>
    <property type="evidence" value="ECO:0007669"/>
    <property type="project" value="TreeGrafter"/>
</dbReference>
<evidence type="ECO:0000256" key="7">
    <source>
        <dbReference type="RuleBase" id="RU364138"/>
    </source>
</evidence>
<dbReference type="EnsemblMetazoa" id="XM_022802865">
    <property type="protein sequence ID" value="XP_022658600"/>
    <property type="gene ID" value="LOC111249254"/>
</dbReference>
<dbReference type="Pfam" id="PF04916">
    <property type="entry name" value="Phospholip_B"/>
    <property type="match status" value="1"/>
</dbReference>
<keyword evidence="2 7" id="KW-0732">Signal</keyword>
<evidence type="ECO:0000256" key="1">
    <source>
        <dbReference type="ARBA" id="ARBA00007835"/>
    </source>
</evidence>
<dbReference type="Proteomes" id="UP000594260">
    <property type="component" value="Unplaced"/>
</dbReference>
<dbReference type="PANTHER" id="PTHR12370:SF3">
    <property type="entry name" value="PHOSPHOLIPASE B-LIKE 2-RELATED"/>
    <property type="match status" value="1"/>
</dbReference>
<keyword evidence="9" id="KW-1185">Reference proteome</keyword>
<dbReference type="PANTHER" id="PTHR12370">
    <property type="entry name" value="PHOSPHOLIPASE B-RELATED"/>
    <property type="match status" value="1"/>
</dbReference>
<dbReference type="GO" id="GO:0005576">
    <property type="term" value="C:extracellular region"/>
    <property type="evidence" value="ECO:0007669"/>
    <property type="project" value="TreeGrafter"/>
</dbReference>
<dbReference type="Gene3D" id="3.60.60.30">
    <property type="match status" value="1"/>
</dbReference>
<organism evidence="8 9">
    <name type="scientific">Varroa destructor</name>
    <name type="common">Honeybee mite</name>
    <dbReference type="NCBI Taxonomy" id="109461"/>
    <lineage>
        <taxon>Eukaryota</taxon>
        <taxon>Metazoa</taxon>
        <taxon>Ecdysozoa</taxon>
        <taxon>Arthropoda</taxon>
        <taxon>Chelicerata</taxon>
        <taxon>Arachnida</taxon>
        <taxon>Acari</taxon>
        <taxon>Parasitiformes</taxon>
        <taxon>Mesostigmata</taxon>
        <taxon>Gamasina</taxon>
        <taxon>Dermanyssoidea</taxon>
        <taxon>Varroidae</taxon>
        <taxon>Varroa</taxon>
    </lineage>
</organism>
<dbReference type="KEGG" id="vde:111249254"/>
<keyword evidence="5 7" id="KW-0443">Lipid metabolism</keyword>
<feature type="signal peptide" evidence="7">
    <location>
        <begin position="1"/>
        <end position="17"/>
    </location>
</feature>
<dbReference type="OrthoDB" id="443524at2759"/>
<reference evidence="8" key="1">
    <citation type="submission" date="2021-01" db="UniProtKB">
        <authorList>
            <consortium name="EnsemblMetazoa"/>
        </authorList>
    </citation>
    <scope>IDENTIFICATION</scope>
</reference>
<evidence type="ECO:0000256" key="4">
    <source>
        <dbReference type="ARBA" id="ARBA00022963"/>
    </source>
</evidence>
<dbReference type="EC" id="3.1.1.-" evidence="7"/>
<evidence type="ECO:0000256" key="6">
    <source>
        <dbReference type="ARBA" id="ARBA00023180"/>
    </source>
</evidence>
<protein>
    <recommendedName>
        <fullName evidence="7">Phospholipase B-like</fullName>
        <ecNumber evidence="7">3.1.1.-</ecNumber>
    </recommendedName>
</protein>
<dbReference type="InParanoid" id="A0A7M7K0P6"/>
<dbReference type="OMA" id="TYEYNPR"/>
<dbReference type="InterPro" id="IPR007000">
    <property type="entry name" value="PLipase_B-like"/>
</dbReference>